<evidence type="ECO:0000256" key="15">
    <source>
        <dbReference type="ARBA" id="ARBA00023170"/>
    </source>
</evidence>
<dbReference type="InterPro" id="IPR017441">
    <property type="entry name" value="Protein_kinase_ATP_BS"/>
</dbReference>
<dbReference type="AlphaFoldDB" id="A0A2I4FC25"/>
<dbReference type="GO" id="GO:0006952">
    <property type="term" value="P:defense response"/>
    <property type="evidence" value="ECO:0007669"/>
    <property type="project" value="UniProtKB-ARBA"/>
</dbReference>
<evidence type="ECO:0000256" key="7">
    <source>
        <dbReference type="ARBA" id="ARBA00022692"/>
    </source>
</evidence>
<dbReference type="Gramene" id="Jr13_10690_p1">
    <property type="protein sequence ID" value="cds.Jr13_10690_p1"/>
    <property type="gene ID" value="Jr13_10690"/>
</dbReference>
<dbReference type="InterPro" id="IPR000719">
    <property type="entry name" value="Prot_kinase_dom"/>
</dbReference>
<keyword evidence="16" id="KW-1185">Reference proteome</keyword>
<dbReference type="RefSeq" id="XP_018829183.1">
    <property type="nucleotide sequence ID" value="XM_018973638.2"/>
</dbReference>
<sequence length="702" mass="78339">MGIVSNGSLIALAFILFSLLHLAADIQTAALMVEKNKFSFDEGFNQTANGDYFVFLGKAAIGYGALQITPDTANDAYSLSNSSGRIMFIRPFRLWSDDSQASFNSTFVINIYRKENWTAGQGLAFLIAPNTSMPAASEMEWLGLTNEDTDGNNTNQIVAIEFDTQKQVYDPDDNHIGLDINSVKSNTSVSLDDHGIRLSPEKATNYSVWVDYNGTSKLMKVYMVKEGEPKPRIPLLNAPINLKEYVKEESYFGFAASTGYPNIQLNCVLKWSLWVEDLPEKRDLTWLKIGAGVGVPAVILLILLGVIYVNKRKRSSAVEESNVFDEHLKSLPGMPREFKYRDIKKATNNFHESMKLGEGGFGIVYRGILNLKDHINTHVTEIAVKQFVRDNIKSKDDFLAELTIIHRLRHRHLVRLVGWCYDEGKLLLLYDFMPNGSLDKHLYDASNRNTLNWERRCKILAGVASALHYLHNDYDQKVVHRDLKASNILLDSDYNARLGDFGLARALDNDRNSYAELGLGGVPGTMGYVAPECFHTGRATPESDVFGFGAVVLEVVCGRSPGIPIIYHQHKDCSLVDWVWMFHREGSIQEAVDERLSNNYVVDEAKRLLLLGLACSHPVASERPRTQAIYQIITGAMPHPHVPPFKPAFTWPLMGAPYSNTESTTSTTTVSSKVCSATNMESNIQMSSSISQSFKSLSTCSQ</sequence>
<evidence type="ECO:0000256" key="13">
    <source>
        <dbReference type="ARBA" id="ARBA00022989"/>
    </source>
</evidence>
<evidence type="ECO:0000256" key="14">
    <source>
        <dbReference type="ARBA" id="ARBA00023136"/>
    </source>
</evidence>
<dbReference type="CDD" id="cd06899">
    <property type="entry name" value="lectin_legume_LecRK_Arcelin_ConA"/>
    <property type="match status" value="1"/>
</dbReference>
<evidence type="ECO:0000256" key="11">
    <source>
        <dbReference type="ARBA" id="ARBA00022777"/>
    </source>
</evidence>
<dbReference type="GO" id="GO:0004674">
    <property type="term" value="F:protein serine/threonine kinase activity"/>
    <property type="evidence" value="ECO:0007669"/>
    <property type="project" value="UniProtKB-KW"/>
</dbReference>
<dbReference type="SUPFAM" id="SSF49899">
    <property type="entry name" value="Concanavalin A-like lectins/glucanases"/>
    <property type="match status" value="1"/>
</dbReference>
<keyword evidence="10" id="KW-0547">Nucleotide-binding</keyword>
<evidence type="ECO:0000256" key="1">
    <source>
        <dbReference type="ARBA" id="ARBA00004479"/>
    </source>
</evidence>
<dbReference type="PROSITE" id="PS00107">
    <property type="entry name" value="PROTEIN_KINASE_ATP"/>
    <property type="match status" value="1"/>
</dbReference>
<name>A0A2I4FC25_JUGRE</name>
<keyword evidence="15 17" id="KW-0675">Receptor</keyword>
<dbReference type="InterPro" id="IPR013320">
    <property type="entry name" value="ConA-like_dom_sf"/>
</dbReference>
<evidence type="ECO:0000313" key="16">
    <source>
        <dbReference type="Proteomes" id="UP000235220"/>
    </source>
</evidence>
<dbReference type="FunFam" id="3.30.200.20:FF:000320">
    <property type="entry name" value="probable L-type lectin-domain containing receptor kinase S.5"/>
    <property type="match status" value="1"/>
</dbReference>
<dbReference type="InterPro" id="IPR050528">
    <property type="entry name" value="L-type_Lectin-RKs"/>
</dbReference>
<evidence type="ECO:0000256" key="2">
    <source>
        <dbReference type="ARBA" id="ARBA00007606"/>
    </source>
</evidence>
<dbReference type="Pfam" id="PF07714">
    <property type="entry name" value="PK_Tyr_Ser-Thr"/>
    <property type="match status" value="1"/>
</dbReference>
<dbReference type="SMART" id="SM00220">
    <property type="entry name" value="S_TKc"/>
    <property type="match status" value="1"/>
</dbReference>
<keyword evidence="7" id="KW-0812">Transmembrane</keyword>
<evidence type="ECO:0000256" key="4">
    <source>
        <dbReference type="ARBA" id="ARBA00010217"/>
    </source>
</evidence>
<comment type="similarity">
    <text evidence="3">In the N-terminal section; belongs to the leguminous lectin family.</text>
</comment>
<dbReference type="SUPFAM" id="SSF56112">
    <property type="entry name" value="Protein kinase-like (PK-like)"/>
    <property type="match status" value="1"/>
</dbReference>
<reference evidence="17" key="1">
    <citation type="submission" date="2025-08" db="UniProtKB">
        <authorList>
            <consortium name="RefSeq"/>
        </authorList>
    </citation>
    <scope>IDENTIFICATION</scope>
    <source>
        <tissue evidence="17">Leaves</tissue>
    </source>
</reference>
<accession>A0A2I4FC25</accession>
<keyword evidence="6" id="KW-0808">Transferase</keyword>
<evidence type="ECO:0000313" key="17">
    <source>
        <dbReference type="RefSeq" id="XP_018829183.1"/>
    </source>
</evidence>
<protein>
    <submittedName>
        <fullName evidence="17">Probable L-type lectin-domain containing receptor kinase S.5</fullName>
    </submittedName>
</protein>
<proteinExistence type="inferred from homology"/>
<organism evidence="16 17">
    <name type="scientific">Juglans regia</name>
    <name type="common">English walnut</name>
    <dbReference type="NCBI Taxonomy" id="51240"/>
    <lineage>
        <taxon>Eukaryota</taxon>
        <taxon>Viridiplantae</taxon>
        <taxon>Streptophyta</taxon>
        <taxon>Embryophyta</taxon>
        <taxon>Tracheophyta</taxon>
        <taxon>Spermatophyta</taxon>
        <taxon>Magnoliopsida</taxon>
        <taxon>eudicotyledons</taxon>
        <taxon>Gunneridae</taxon>
        <taxon>Pentapetalae</taxon>
        <taxon>rosids</taxon>
        <taxon>fabids</taxon>
        <taxon>Fagales</taxon>
        <taxon>Juglandaceae</taxon>
        <taxon>Juglans</taxon>
    </lineage>
</organism>
<keyword evidence="8" id="KW-0732">Signal</keyword>
<dbReference type="GO" id="GO:0005886">
    <property type="term" value="C:plasma membrane"/>
    <property type="evidence" value="ECO:0000318"/>
    <property type="project" value="GO_Central"/>
</dbReference>
<gene>
    <name evidence="17" type="primary">LOC108997391</name>
</gene>
<dbReference type="InterPro" id="IPR001220">
    <property type="entry name" value="Legume_lectin_dom"/>
</dbReference>
<dbReference type="GeneID" id="108997391"/>
<dbReference type="PROSITE" id="PS50011">
    <property type="entry name" value="PROTEIN_KINASE_DOM"/>
    <property type="match status" value="1"/>
</dbReference>
<keyword evidence="12" id="KW-0067">ATP-binding</keyword>
<dbReference type="Proteomes" id="UP000235220">
    <property type="component" value="Chromosome 13"/>
</dbReference>
<dbReference type="PANTHER" id="PTHR27007">
    <property type="match status" value="1"/>
</dbReference>
<keyword evidence="11 17" id="KW-0418">Kinase</keyword>
<dbReference type="Gene3D" id="2.60.120.200">
    <property type="match status" value="1"/>
</dbReference>
<dbReference type="Pfam" id="PF00139">
    <property type="entry name" value="Lectin_legB"/>
    <property type="match status" value="1"/>
</dbReference>
<dbReference type="KEGG" id="jre:108997391"/>
<keyword evidence="13" id="KW-1133">Transmembrane helix</keyword>
<dbReference type="FunFam" id="1.10.510.10:FF:000444">
    <property type="entry name" value="probable L-type lectin-domain containing receptor kinase S.5"/>
    <property type="match status" value="1"/>
</dbReference>
<keyword evidence="14" id="KW-0472">Membrane</keyword>
<evidence type="ECO:0000256" key="6">
    <source>
        <dbReference type="ARBA" id="ARBA00022679"/>
    </source>
</evidence>
<dbReference type="Gene3D" id="3.30.200.20">
    <property type="entry name" value="Phosphorylase Kinase, domain 1"/>
    <property type="match status" value="1"/>
</dbReference>
<keyword evidence="5" id="KW-0723">Serine/threonine-protein kinase</keyword>
<evidence type="ECO:0000256" key="3">
    <source>
        <dbReference type="ARBA" id="ARBA00008536"/>
    </source>
</evidence>
<comment type="similarity">
    <text evidence="2">Belongs to the leguminous lectin family.</text>
</comment>
<dbReference type="OrthoDB" id="1913956at2759"/>
<dbReference type="GO" id="GO:0005524">
    <property type="term" value="F:ATP binding"/>
    <property type="evidence" value="ECO:0007669"/>
    <property type="project" value="UniProtKB-UniRule"/>
</dbReference>
<dbReference type="Gene3D" id="1.10.510.10">
    <property type="entry name" value="Transferase(Phosphotransferase) domain 1"/>
    <property type="match status" value="1"/>
</dbReference>
<evidence type="ECO:0000256" key="5">
    <source>
        <dbReference type="ARBA" id="ARBA00022527"/>
    </source>
</evidence>
<dbReference type="PROSITE" id="PS00108">
    <property type="entry name" value="PROTEIN_KINASE_ST"/>
    <property type="match status" value="1"/>
</dbReference>
<dbReference type="GO" id="GO:0030246">
    <property type="term" value="F:carbohydrate binding"/>
    <property type="evidence" value="ECO:0007669"/>
    <property type="project" value="UniProtKB-KW"/>
</dbReference>
<keyword evidence="9" id="KW-0430">Lectin</keyword>
<dbReference type="InterPro" id="IPR001245">
    <property type="entry name" value="Ser-Thr/Tyr_kinase_cat_dom"/>
</dbReference>
<dbReference type="GO" id="GO:0051707">
    <property type="term" value="P:response to other organism"/>
    <property type="evidence" value="ECO:0007669"/>
    <property type="project" value="UniProtKB-ARBA"/>
</dbReference>
<evidence type="ECO:0000256" key="10">
    <source>
        <dbReference type="ARBA" id="ARBA00022741"/>
    </source>
</evidence>
<dbReference type="InterPro" id="IPR011009">
    <property type="entry name" value="Kinase-like_dom_sf"/>
</dbReference>
<comment type="similarity">
    <text evidence="4">In the C-terminal section; belongs to the protein kinase superfamily. Ser/Thr protein kinase family.</text>
</comment>
<dbReference type="InterPro" id="IPR008271">
    <property type="entry name" value="Ser/Thr_kinase_AS"/>
</dbReference>
<evidence type="ECO:0000256" key="9">
    <source>
        <dbReference type="ARBA" id="ARBA00022734"/>
    </source>
</evidence>
<evidence type="ECO:0000256" key="12">
    <source>
        <dbReference type="ARBA" id="ARBA00022840"/>
    </source>
</evidence>
<evidence type="ECO:0000256" key="8">
    <source>
        <dbReference type="ARBA" id="ARBA00022729"/>
    </source>
</evidence>
<comment type="subcellular location">
    <subcellularLocation>
        <location evidence="1">Membrane</location>
        <topology evidence="1">Single-pass type I membrane protein</topology>
    </subcellularLocation>
</comment>